<dbReference type="Proteomes" id="UP001365781">
    <property type="component" value="Unassembled WGS sequence"/>
</dbReference>
<keyword evidence="3" id="KW-1185">Reference proteome</keyword>
<organism evidence="2 3">
    <name type="scientific">Streptomyces brasiliscabiei</name>
    <dbReference type="NCBI Taxonomy" id="2736302"/>
    <lineage>
        <taxon>Bacteria</taxon>
        <taxon>Bacillati</taxon>
        <taxon>Actinomycetota</taxon>
        <taxon>Actinomycetes</taxon>
        <taxon>Kitasatosporales</taxon>
        <taxon>Streptomycetaceae</taxon>
        <taxon>Streptomyces</taxon>
    </lineage>
</organism>
<dbReference type="EMBL" id="JBBAYM010000007">
    <property type="protein sequence ID" value="MEI5609927.1"/>
    <property type="molecule type" value="Genomic_DNA"/>
</dbReference>
<dbReference type="RefSeq" id="WP_336558209.1">
    <property type="nucleotide sequence ID" value="NZ_JBBAYL010000004.1"/>
</dbReference>
<evidence type="ECO:0000313" key="3">
    <source>
        <dbReference type="Proteomes" id="UP001365781"/>
    </source>
</evidence>
<evidence type="ECO:0008006" key="4">
    <source>
        <dbReference type="Google" id="ProtNLM"/>
    </source>
</evidence>
<evidence type="ECO:0000313" key="2">
    <source>
        <dbReference type="EMBL" id="MEI5609927.1"/>
    </source>
</evidence>
<sequence length="106" mass="11444">MTAVPDPTTNVAVELAQLRGEINTGLESIKGTLGILVERTTRTDADVRQLRADMEAELQKIRDEEVKPLKAKVDALEDRRFPLPVVGALTGVGALLATVIGLLLTR</sequence>
<proteinExistence type="predicted"/>
<protein>
    <recommendedName>
        <fullName evidence="4">DUF3618 domain-containing protein</fullName>
    </recommendedName>
</protein>
<comment type="caution">
    <text evidence="2">The sequence shown here is derived from an EMBL/GenBank/DDBJ whole genome shotgun (WGS) entry which is preliminary data.</text>
</comment>
<evidence type="ECO:0000256" key="1">
    <source>
        <dbReference type="SAM" id="Phobius"/>
    </source>
</evidence>
<keyword evidence="1" id="KW-1133">Transmembrane helix</keyword>
<keyword evidence="1" id="KW-0812">Transmembrane</keyword>
<accession>A0ABU8G9Q8</accession>
<reference evidence="2 3" key="1">
    <citation type="submission" date="2024-03" db="EMBL/GenBank/DDBJ databases">
        <title>First Report of Pectobacterium brasiliscabiei causing potato scab in china.</title>
        <authorList>
            <person name="Handique U."/>
        </authorList>
    </citation>
    <scope>NUCLEOTIDE SEQUENCE [LARGE SCALE GENOMIC DNA]</scope>
    <source>
        <strain evidence="2 3">ZRIMU1503</strain>
    </source>
</reference>
<feature type="transmembrane region" description="Helical" evidence="1">
    <location>
        <begin position="81"/>
        <end position="104"/>
    </location>
</feature>
<name>A0ABU8G9Q8_9ACTN</name>
<gene>
    <name evidence="2" type="ORF">WB403_12185</name>
</gene>
<keyword evidence="1" id="KW-0472">Membrane</keyword>